<protein>
    <submittedName>
        <fullName evidence="1">Uncharacterized protein</fullName>
    </submittedName>
</protein>
<evidence type="ECO:0000313" key="1">
    <source>
        <dbReference type="EMBL" id="MBB6550875.1"/>
    </source>
</evidence>
<evidence type="ECO:0000313" key="2">
    <source>
        <dbReference type="Proteomes" id="UP000565579"/>
    </source>
</evidence>
<comment type="caution">
    <text evidence="1">The sequence shown here is derived from an EMBL/GenBank/DDBJ whole genome shotgun (WGS) entry which is preliminary data.</text>
</comment>
<organism evidence="1 2">
    <name type="scientific">Nonomuraea rubra</name>
    <dbReference type="NCBI Taxonomy" id="46180"/>
    <lineage>
        <taxon>Bacteria</taxon>
        <taxon>Bacillati</taxon>
        <taxon>Actinomycetota</taxon>
        <taxon>Actinomycetes</taxon>
        <taxon>Streptosporangiales</taxon>
        <taxon>Streptosporangiaceae</taxon>
        <taxon>Nonomuraea</taxon>
    </lineage>
</organism>
<gene>
    <name evidence="1" type="ORF">HD593_005670</name>
</gene>
<dbReference type="AlphaFoldDB" id="A0A7X0U0Z4"/>
<sequence length="37" mass="3908">MAGAHAAEADRLRRALTAEQQRREQAVTAGALAEQGC</sequence>
<proteinExistence type="predicted"/>
<keyword evidence="2" id="KW-1185">Reference proteome</keyword>
<dbReference type="Proteomes" id="UP000565579">
    <property type="component" value="Unassembled WGS sequence"/>
</dbReference>
<dbReference type="EMBL" id="JACHMI010000001">
    <property type="protein sequence ID" value="MBB6550875.1"/>
    <property type="molecule type" value="Genomic_DNA"/>
</dbReference>
<reference evidence="1 2" key="1">
    <citation type="submission" date="2020-08" db="EMBL/GenBank/DDBJ databases">
        <title>Sequencing the genomes of 1000 actinobacteria strains.</title>
        <authorList>
            <person name="Klenk H.-P."/>
        </authorList>
    </citation>
    <scope>NUCLEOTIDE SEQUENCE [LARGE SCALE GENOMIC DNA]</scope>
    <source>
        <strain evidence="1 2">DSM 43768</strain>
    </source>
</reference>
<name>A0A7X0U0Z4_9ACTN</name>
<accession>A0A7X0U0Z4</accession>